<evidence type="ECO:0000256" key="1">
    <source>
        <dbReference type="PROSITE-ProRule" id="PRU00169"/>
    </source>
</evidence>
<name>A0A0K2SGE4_LIMPI</name>
<accession>A0A0K2SGE4</accession>
<evidence type="ECO:0000313" key="3">
    <source>
        <dbReference type="EMBL" id="BAS26150.1"/>
    </source>
</evidence>
<reference evidence="4" key="2">
    <citation type="journal article" date="2016" name="Int. J. Syst. Evol. Microbiol.">
        <title>Complete genome sequence and cell structure of Limnochorda pilosa, a Gram-negative spore-former within the phylum Firmicutes.</title>
        <authorList>
            <person name="Watanabe M."/>
            <person name="Kojima H."/>
            <person name="Fukui M."/>
        </authorList>
    </citation>
    <scope>NUCLEOTIDE SEQUENCE [LARGE SCALE GENOMIC DNA]</scope>
    <source>
        <strain evidence="4">HC45</strain>
    </source>
</reference>
<dbReference type="KEGG" id="lpil:LIP_0293"/>
<reference evidence="4" key="1">
    <citation type="submission" date="2015-07" db="EMBL/GenBank/DDBJ databases">
        <title>Complete genome sequence and phylogenetic analysis of Limnochorda pilosa.</title>
        <authorList>
            <person name="Watanabe M."/>
            <person name="Kojima H."/>
            <person name="Fukui M."/>
        </authorList>
    </citation>
    <scope>NUCLEOTIDE SEQUENCE [LARGE SCALE GENOMIC DNA]</scope>
    <source>
        <strain evidence="4">HC45</strain>
    </source>
</reference>
<dbReference type="GO" id="GO:0000160">
    <property type="term" value="P:phosphorelay signal transduction system"/>
    <property type="evidence" value="ECO:0007669"/>
    <property type="project" value="InterPro"/>
</dbReference>
<dbReference type="AlphaFoldDB" id="A0A0K2SGE4"/>
<protein>
    <submittedName>
        <fullName evidence="3">LuxR family transcriptional regulator</fullName>
    </submittedName>
</protein>
<gene>
    <name evidence="3" type="ORF">LIP_0293</name>
</gene>
<dbReference type="Proteomes" id="UP000065807">
    <property type="component" value="Chromosome"/>
</dbReference>
<feature type="modified residue" description="4-aspartylphosphate" evidence="1">
    <location>
        <position position="54"/>
    </location>
</feature>
<evidence type="ECO:0000313" key="4">
    <source>
        <dbReference type="Proteomes" id="UP000065807"/>
    </source>
</evidence>
<dbReference type="RefSeq" id="WP_068133347.1">
    <property type="nucleotide sequence ID" value="NZ_AP014924.1"/>
</dbReference>
<keyword evidence="1" id="KW-0597">Phosphoprotein</keyword>
<feature type="domain" description="Response regulatory" evidence="2">
    <location>
        <begin position="3"/>
        <end position="77"/>
    </location>
</feature>
<dbReference type="PROSITE" id="PS50110">
    <property type="entry name" value="RESPONSE_REGULATORY"/>
    <property type="match status" value="1"/>
</dbReference>
<evidence type="ECO:0000259" key="2">
    <source>
        <dbReference type="PROSITE" id="PS50110"/>
    </source>
</evidence>
<dbReference type="InterPro" id="IPR011006">
    <property type="entry name" value="CheY-like_superfamily"/>
</dbReference>
<dbReference type="STRING" id="1555112.LIP_0293"/>
<dbReference type="InterPro" id="IPR001789">
    <property type="entry name" value="Sig_transdc_resp-reg_receiver"/>
</dbReference>
<dbReference type="Gene3D" id="3.40.50.2300">
    <property type="match status" value="1"/>
</dbReference>
<organism evidence="3 4">
    <name type="scientific">Limnochorda pilosa</name>
    <dbReference type="NCBI Taxonomy" id="1555112"/>
    <lineage>
        <taxon>Bacteria</taxon>
        <taxon>Bacillati</taxon>
        <taxon>Bacillota</taxon>
        <taxon>Limnochordia</taxon>
        <taxon>Limnochordales</taxon>
        <taxon>Limnochordaceae</taxon>
        <taxon>Limnochorda</taxon>
    </lineage>
</organism>
<sequence>MRRVMVVTRRALLREGLKELLRGKDEIQVVDQAERVEEALEQVGRLEVDAVLVDCTDPKLDSVEVAARLLKAGSRSG</sequence>
<dbReference type="EMBL" id="AP014924">
    <property type="protein sequence ID" value="BAS26150.1"/>
    <property type="molecule type" value="Genomic_DNA"/>
</dbReference>
<dbReference type="SUPFAM" id="SSF52172">
    <property type="entry name" value="CheY-like"/>
    <property type="match status" value="1"/>
</dbReference>
<keyword evidence="4" id="KW-1185">Reference proteome</keyword>
<proteinExistence type="predicted"/>